<feature type="chain" id="PRO_5046363438" evidence="2">
    <location>
        <begin position="25"/>
        <end position="381"/>
    </location>
</feature>
<dbReference type="RefSeq" id="WP_406788221.1">
    <property type="nucleotide sequence ID" value="NZ_JBJIAA010000011.1"/>
</dbReference>
<reference evidence="3 4" key="1">
    <citation type="submission" date="2024-11" db="EMBL/GenBank/DDBJ databases">
        <authorList>
            <person name="Heng Y.C."/>
            <person name="Lim A.C.H."/>
            <person name="Lee J.K.Y."/>
            <person name="Kittelmann S."/>
        </authorList>
    </citation>
    <scope>NUCLEOTIDE SEQUENCE [LARGE SCALE GENOMIC DNA]</scope>
    <source>
        <strain evidence="3 4">WILCCON 0114</strain>
    </source>
</reference>
<feature type="transmembrane region" description="Helical" evidence="1">
    <location>
        <begin position="353"/>
        <end position="377"/>
    </location>
</feature>
<gene>
    <name evidence="3" type="primary">spoIIIAE</name>
    <name evidence="3" type="ORF">ACJDT4_14190</name>
</gene>
<sequence length="381" mass="41588">MKKVIYVLLIVTVIISMCQSTVEAKDKSNFSDDEQINQLYNYMSNVKDKYEILKDVDIATYVKEYIKNGSGGISFSKLLKAILSYSVRDIISSIKLISMLIIICIICALLTNFQKAFSSESVTNIAYFACYSVIIMIISKSFYTGVTLARGSIEDINNMMNVLIPALLALLAGSGSVIQSASLDPIILLSISISITIFKNILIPIIIMTFVLQFVNNLSKDYKIDQLAKLLNQIVMWIQGIVMTVFIGIVTIRGINSKAMDEITTKTAKFAVDNFVPIVGKCLSDAVSTVAGYSVLLKNAVGTIGLIILVVMMIFPVIKILILAFMHKLTAALVEPISDGRIVKCIANAGDTLILIASCLIGVSVMFFIMISIIIAAGKPL</sequence>
<keyword evidence="2" id="KW-0732">Signal</keyword>
<evidence type="ECO:0000313" key="3">
    <source>
        <dbReference type="EMBL" id="MFL0251568.1"/>
    </source>
</evidence>
<dbReference type="EMBL" id="JBJIAA010000011">
    <property type="protein sequence ID" value="MFL0251568.1"/>
    <property type="molecule type" value="Genomic_DNA"/>
</dbReference>
<comment type="caution">
    <text evidence="3">The sequence shown here is derived from an EMBL/GenBank/DDBJ whole genome shotgun (WGS) entry which is preliminary data.</text>
</comment>
<dbReference type="Pfam" id="PF09546">
    <property type="entry name" value="Spore_III_AE"/>
    <property type="match status" value="1"/>
</dbReference>
<feature type="transmembrane region" description="Helical" evidence="1">
    <location>
        <begin position="186"/>
        <end position="214"/>
    </location>
</feature>
<feature type="transmembrane region" description="Helical" evidence="1">
    <location>
        <begin position="234"/>
        <end position="252"/>
    </location>
</feature>
<name>A0ABW8TGB2_9CLOT</name>
<keyword evidence="1" id="KW-0812">Transmembrane</keyword>
<feature type="transmembrane region" description="Helical" evidence="1">
    <location>
        <begin position="90"/>
        <end position="113"/>
    </location>
</feature>
<feature type="transmembrane region" description="Helical" evidence="1">
    <location>
        <begin position="162"/>
        <end position="179"/>
    </location>
</feature>
<protein>
    <submittedName>
        <fullName evidence="3">Stage III sporulation protein AE</fullName>
    </submittedName>
</protein>
<keyword evidence="1" id="KW-0472">Membrane</keyword>
<evidence type="ECO:0000313" key="4">
    <source>
        <dbReference type="Proteomes" id="UP001623592"/>
    </source>
</evidence>
<feature type="signal peptide" evidence="2">
    <location>
        <begin position="1"/>
        <end position="24"/>
    </location>
</feature>
<keyword evidence="4" id="KW-1185">Reference proteome</keyword>
<organism evidence="3 4">
    <name type="scientific">Clostridium neuense</name>
    <dbReference type="NCBI Taxonomy" id="1728934"/>
    <lineage>
        <taxon>Bacteria</taxon>
        <taxon>Bacillati</taxon>
        <taxon>Bacillota</taxon>
        <taxon>Clostridia</taxon>
        <taxon>Eubacteriales</taxon>
        <taxon>Clostridiaceae</taxon>
        <taxon>Clostridium</taxon>
    </lineage>
</organism>
<evidence type="ECO:0000256" key="1">
    <source>
        <dbReference type="SAM" id="Phobius"/>
    </source>
</evidence>
<dbReference type="Proteomes" id="UP001623592">
    <property type="component" value="Unassembled WGS sequence"/>
</dbReference>
<dbReference type="NCBIfam" id="TIGR02829">
    <property type="entry name" value="spore_III_AE"/>
    <property type="match status" value="1"/>
</dbReference>
<feature type="transmembrane region" description="Helical" evidence="1">
    <location>
        <begin position="304"/>
        <end position="326"/>
    </location>
</feature>
<accession>A0ABW8TGB2</accession>
<proteinExistence type="predicted"/>
<feature type="transmembrane region" description="Helical" evidence="1">
    <location>
        <begin position="125"/>
        <end position="142"/>
    </location>
</feature>
<dbReference type="InterPro" id="IPR014194">
    <property type="entry name" value="Spore_III_AE"/>
</dbReference>
<evidence type="ECO:0000256" key="2">
    <source>
        <dbReference type="SAM" id="SignalP"/>
    </source>
</evidence>
<keyword evidence="1" id="KW-1133">Transmembrane helix</keyword>